<proteinExistence type="predicted"/>
<protein>
    <submittedName>
        <fullName evidence="1">Uncharacterized protein</fullName>
    </submittedName>
</protein>
<evidence type="ECO:0000313" key="1">
    <source>
        <dbReference type="EMBL" id="CAJ2657428.1"/>
    </source>
</evidence>
<comment type="caution">
    <text evidence="1">The sequence shown here is derived from an EMBL/GenBank/DDBJ whole genome shotgun (WGS) entry which is preliminary data.</text>
</comment>
<dbReference type="EMBL" id="CASHSV030000311">
    <property type="protein sequence ID" value="CAJ2657428.1"/>
    <property type="molecule type" value="Genomic_DNA"/>
</dbReference>
<dbReference type="Proteomes" id="UP001177021">
    <property type="component" value="Unassembled WGS sequence"/>
</dbReference>
<sequence>MMYVRKMKFVNYKVIKSYSIFHTQIRENMAEAIKFVYVMIIFFSLFLVAMNVDGAAFIMCTQDSDCPKDMCSSLSMNPKCHMFEEDDYFPDPLCICARVMPLFPSP</sequence>
<keyword evidence="2" id="KW-1185">Reference proteome</keyword>
<organism evidence="1 2">
    <name type="scientific">Trifolium pratense</name>
    <name type="common">Red clover</name>
    <dbReference type="NCBI Taxonomy" id="57577"/>
    <lineage>
        <taxon>Eukaryota</taxon>
        <taxon>Viridiplantae</taxon>
        <taxon>Streptophyta</taxon>
        <taxon>Embryophyta</taxon>
        <taxon>Tracheophyta</taxon>
        <taxon>Spermatophyta</taxon>
        <taxon>Magnoliopsida</taxon>
        <taxon>eudicotyledons</taxon>
        <taxon>Gunneridae</taxon>
        <taxon>Pentapetalae</taxon>
        <taxon>rosids</taxon>
        <taxon>fabids</taxon>
        <taxon>Fabales</taxon>
        <taxon>Fabaceae</taxon>
        <taxon>Papilionoideae</taxon>
        <taxon>50 kb inversion clade</taxon>
        <taxon>NPAAA clade</taxon>
        <taxon>Hologalegina</taxon>
        <taxon>IRL clade</taxon>
        <taxon>Trifolieae</taxon>
        <taxon>Trifolium</taxon>
    </lineage>
</organism>
<accession>A0ACB0KLV0</accession>
<evidence type="ECO:0000313" key="2">
    <source>
        <dbReference type="Proteomes" id="UP001177021"/>
    </source>
</evidence>
<name>A0ACB0KLV0_TRIPR</name>
<reference evidence="1" key="1">
    <citation type="submission" date="2023-10" db="EMBL/GenBank/DDBJ databases">
        <authorList>
            <person name="Rodriguez Cubillos JULIANA M."/>
            <person name="De Vega J."/>
        </authorList>
    </citation>
    <scope>NUCLEOTIDE SEQUENCE</scope>
</reference>
<gene>
    <name evidence="1" type="ORF">MILVUS5_LOCUS24011</name>
</gene>